<reference evidence="11" key="2">
    <citation type="submission" date="2025-09" db="UniProtKB">
        <authorList>
            <consortium name="Ensembl"/>
        </authorList>
    </citation>
    <scope>IDENTIFICATION</scope>
</reference>
<accession>A0A8C1AF12</accession>
<dbReference type="FunFam" id="1.25.40.10:FF:000063">
    <property type="entry name" value="Pre-mRNA processing factor 39"/>
    <property type="match status" value="1"/>
</dbReference>
<feature type="compositionally biased region" description="Acidic residues" evidence="10">
    <location>
        <begin position="57"/>
        <end position="66"/>
    </location>
</feature>
<keyword evidence="3" id="KW-0507">mRNA processing</keyword>
<evidence type="ECO:0000256" key="10">
    <source>
        <dbReference type="SAM" id="MobiDB-lite"/>
    </source>
</evidence>
<evidence type="ECO:0000256" key="4">
    <source>
        <dbReference type="ARBA" id="ARBA00022737"/>
    </source>
</evidence>
<comment type="function">
    <text evidence="1">Involved in pre-mRNA splicing.</text>
</comment>
<dbReference type="Gene3D" id="1.25.40.10">
    <property type="entry name" value="Tetratricopeptide repeat domain"/>
    <property type="match status" value="2"/>
</dbReference>
<reference evidence="11" key="1">
    <citation type="submission" date="2025-08" db="UniProtKB">
        <authorList>
            <consortium name="Ensembl"/>
        </authorList>
    </citation>
    <scope>IDENTIFICATION</scope>
</reference>
<name>A0A8C1AF12_CYPCA</name>
<evidence type="ECO:0000256" key="6">
    <source>
        <dbReference type="ARBA" id="ARBA00023242"/>
    </source>
</evidence>
<dbReference type="SMART" id="SM00386">
    <property type="entry name" value="HAT"/>
    <property type="match status" value="6"/>
</dbReference>
<dbReference type="Pfam" id="PF23240">
    <property type="entry name" value="HAT_PRP39_N"/>
    <property type="match status" value="1"/>
</dbReference>
<comment type="subcellular location">
    <subcellularLocation>
        <location evidence="2">Nucleus</location>
    </subcellularLocation>
</comment>
<sequence length="629" mass="72172">MAAEGTEDLGNNGQLTNPSELYEPEAADLPKTDVKESAERGADGGDTGVPTTPYTAEGEEEEEGEMPADFQRLWKLTSDNPQDFNSWTDLLQYCEQEGHMRACRQALNAFLLRYPLCYGYWKKFADLERRAGHVNKAEEVCERGLKAIPLSVDLWIHYINLLLGTLNMNLPESTQRIRSVFEEAVAVAGWDFHSDRLWDLYAEWEKEQGNLNFMTGVYDRVLRVPTQFYNTHYEKLKAHLTSHPPQDVLSPEEYSKVRNECKQSQIQAKKERSDISAEEEERPPGEEEPADNVQKMQELLMVSREELYQQNEAEVRKRWNFEDAIKRPYFHVKPLDRAQLKAWQSYLDWEICVAGHNRVLILFERCLIACALYEEFWNKYVHYLAPHGLEEVRNVYRRACEIHLPYKHSIHLQWASFEEKHGNITEAQRILESLEMTVPGLAAVRLRRVGLERRAGRLDVAEALLKETVEKSKDNPQLHAFYSIKLARFLHKLCKSPSRARTVLQEAIELSPDNGRLYHNLLELEMSGDLRSNGGGILQCVAKAVAAPLSPKTKILFSQRGLQFAEDFGTTVQRSELIQSILGSFSTSDKTCILCYITNLLLLLSLLKCSLKGSYYALLQSLDFVLGVY</sequence>
<evidence type="ECO:0000256" key="5">
    <source>
        <dbReference type="ARBA" id="ARBA00023187"/>
    </source>
</evidence>
<feature type="region of interest" description="Disordered" evidence="10">
    <location>
        <begin position="1"/>
        <end position="67"/>
    </location>
</feature>
<dbReference type="GO" id="GO:0071004">
    <property type="term" value="C:U2-type prespliceosome"/>
    <property type="evidence" value="ECO:0007669"/>
    <property type="project" value="TreeGrafter"/>
</dbReference>
<evidence type="ECO:0000256" key="3">
    <source>
        <dbReference type="ARBA" id="ARBA00022664"/>
    </source>
</evidence>
<evidence type="ECO:0000256" key="2">
    <source>
        <dbReference type="ARBA" id="ARBA00004123"/>
    </source>
</evidence>
<evidence type="ECO:0000313" key="12">
    <source>
        <dbReference type="Proteomes" id="UP001108240"/>
    </source>
</evidence>
<evidence type="ECO:0000256" key="1">
    <source>
        <dbReference type="ARBA" id="ARBA00003777"/>
    </source>
</evidence>
<dbReference type="InterPro" id="IPR059164">
    <property type="entry name" value="HAT_PRP39_C"/>
</dbReference>
<keyword evidence="12" id="KW-1185">Reference proteome</keyword>
<dbReference type="GO" id="GO:0000243">
    <property type="term" value="C:commitment complex"/>
    <property type="evidence" value="ECO:0007669"/>
    <property type="project" value="TreeGrafter"/>
</dbReference>
<evidence type="ECO:0000256" key="8">
    <source>
        <dbReference type="ARBA" id="ARBA00067962"/>
    </source>
</evidence>
<dbReference type="PANTHER" id="PTHR17204:SF24">
    <property type="entry name" value="PRE-MRNA-PROCESSING FACTOR 39-LIKE ISOFORM X1"/>
    <property type="match status" value="1"/>
</dbReference>
<dbReference type="GO" id="GO:0005685">
    <property type="term" value="C:U1 snRNP"/>
    <property type="evidence" value="ECO:0007669"/>
    <property type="project" value="TreeGrafter"/>
</dbReference>
<dbReference type="GO" id="GO:0030627">
    <property type="term" value="F:pre-mRNA 5'-splice site binding"/>
    <property type="evidence" value="ECO:0007669"/>
    <property type="project" value="TreeGrafter"/>
</dbReference>
<dbReference type="InterPro" id="IPR011990">
    <property type="entry name" value="TPR-like_helical_dom_sf"/>
</dbReference>
<feature type="compositionally biased region" description="Acidic residues" evidence="10">
    <location>
        <begin position="276"/>
        <end position="290"/>
    </location>
</feature>
<dbReference type="GO" id="GO:0000395">
    <property type="term" value="P:mRNA 5'-splice site recognition"/>
    <property type="evidence" value="ECO:0007669"/>
    <property type="project" value="TreeGrafter"/>
</dbReference>
<dbReference type="PANTHER" id="PTHR17204">
    <property type="entry name" value="PRE-MRNA PROCESSING PROTEIN PRP39-RELATED"/>
    <property type="match status" value="1"/>
</dbReference>
<organism evidence="11 12">
    <name type="scientific">Cyprinus carpio carpio</name>
    <dbReference type="NCBI Taxonomy" id="630221"/>
    <lineage>
        <taxon>Eukaryota</taxon>
        <taxon>Metazoa</taxon>
        <taxon>Chordata</taxon>
        <taxon>Craniata</taxon>
        <taxon>Vertebrata</taxon>
        <taxon>Euteleostomi</taxon>
        <taxon>Actinopterygii</taxon>
        <taxon>Neopterygii</taxon>
        <taxon>Teleostei</taxon>
        <taxon>Ostariophysi</taxon>
        <taxon>Cypriniformes</taxon>
        <taxon>Cyprinidae</taxon>
        <taxon>Cyprininae</taxon>
        <taxon>Cyprinus</taxon>
    </lineage>
</organism>
<dbReference type="GeneTree" id="ENSGT00940000165913"/>
<dbReference type="Proteomes" id="UP001108240">
    <property type="component" value="Unplaced"/>
</dbReference>
<dbReference type="FunFam" id="1.25.40.10:FF:000091">
    <property type="entry name" value="Pre-mRNA-processing factor 39"/>
    <property type="match status" value="1"/>
</dbReference>
<keyword evidence="6" id="KW-0539">Nucleus</keyword>
<dbReference type="InterPro" id="IPR003107">
    <property type="entry name" value="HAT"/>
</dbReference>
<evidence type="ECO:0000256" key="7">
    <source>
        <dbReference type="ARBA" id="ARBA00038019"/>
    </source>
</evidence>
<proteinExistence type="inferred from homology"/>
<keyword evidence="4" id="KW-0677">Repeat</keyword>
<protein>
    <recommendedName>
        <fullName evidence="8">Pre-mRNA-processing factor 39</fullName>
    </recommendedName>
    <alternativeName>
        <fullName evidence="9">PRP39 homolog</fullName>
    </alternativeName>
</protein>
<feature type="region of interest" description="Disordered" evidence="10">
    <location>
        <begin position="260"/>
        <end position="292"/>
    </location>
</feature>
<evidence type="ECO:0000256" key="9">
    <source>
        <dbReference type="ARBA" id="ARBA00080852"/>
    </source>
</evidence>
<dbReference type="Ensembl" id="ENSCCRT00000018750.2">
    <property type="protein sequence ID" value="ENSCCRP00000017204.2"/>
    <property type="gene ID" value="ENSCCRG00000009610.2"/>
</dbReference>
<evidence type="ECO:0000313" key="11">
    <source>
        <dbReference type="Ensembl" id="ENSCCRP00000017204.2"/>
    </source>
</evidence>
<dbReference type="Pfam" id="PF23241">
    <property type="entry name" value="HAT_PRP39_C"/>
    <property type="match status" value="1"/>
</dbReference>
<feature type="compositionally biased region" description="Basic and acidic residues" evidence="10">
    <location>
        <begin position="28"/>
        <end position="43"/>
    </location>
</feature>
<comment type="similarity">
    <text evidence="7">Belongs to the PRP39 family.</text>
</comment>
<dbReference type="AlphaFoldDB" id="A0A8C1AF12"/>
<keyword evidence="5" id="KW-0508">mRNA splicing</keyword>
<dbReference type="SUPFAM" id="SSF48452">
    <property type="entry name" value="TPR-like"/>
    <property type="match status" value="2"/>
</dbReference>
<feature type="compositionally biased region" description="Polar residues" evidence="10">
    <location>
        <begin position="9"/>
        <end position="19"/>
    </location>
</feature>